<dbReference type="EMBL" id="JACHXW010000016">
    <property type="protein sequence ID" value="MBB3154457.1"/>
    <property type="molecule type" value="Genomic_DNA"/>
</dbReference>
<dbReference type="InterPro" id="IPR025321">
    <property type="entry name" value="DUF4227"/>
</dbReference>
<keyword evidence="1" id="KW-0472">Membrane</keyword>
<gene>
    <name evidence="2" type="ORF">FHS16_004539</name>
</gene>
<proteinExistence type="predicted"/>
<evidence type="ECO:0000313" key="3">
    <source>
        <dbReference type="Proteomes" id="UP000518605"/>
    </source>
</evidence>
<keyword evidence="1" id="KW-1133">Transmembrane helix</keyword>
<organism evidence="2 3">
    <name type="scientific">Paenibacillus endophyticus</name>
    <dbReference type="NCBI Taxonomy" id="1294268"/>
    <lineage>
        <taxon>Bacteria</taxon>
        <taxon>Bacillati</taxon>
        <taxon>Bacillota</taxon>
        <taxon>Bacilli</taxon>
        <taxon>Bacillales</taxon>
        <taxon>Paenibacillaceae</taxon>
        <taxon>Paenibacillus</taxon>
    </lineage>
</organism>
<dbReference type="RefSeq" id="WP_183567920.1">
    <property type="nucleotide sequence ID" value="NZ_CBCSLB010000025.1"/>
</dbReference>
<keyword evidence="1" id="KW-0812">Transmembrane</keyword>
<sequence length="77" mass="8945">MVFSIRNWSSRVFFIVIFTLLFLVVTGGYRWLADAISPVHPYREPKGAALKVFVTDPDSPDSKAAADRLRWFYWYGE</sequence>
<name>A0A7W5CB35_9BACL</name>
<protein>
    <recommendedName>
        <fullName evidence="4">DUF4227 family protein</fullName>
    </recommendedName>
</protein>
<comment type="caution">
    <text evidence="2">The sequence shown here is derived from an EMBL/GenBank/DDBJ whole genome shotgun (WGS) entry which is preliminary data.</text>
</comment>
<keyword evidence="3" id="KW-1185">Reference proteome</keyword>
<accession>A0A7W5CB35</accession>
<feature type="transmembrane region" description="Helical" evidence="1">
    <location>
        <begin position="12"/>
        <end position="32"/>
    </location>
</feature>
<evidence type="ECO:0000313" key="2">
    <source>
        <dbReference type="EMBL" id="MBB3154457.1"/>
    </source>
</evidence>
<dbReference type="AlphaFoldDB" id="A0A7W5CB35"/>
<evidence type="ECO:0008006" key="4">
    <source>
        <dbReference type="Google" id="ProtNLM"/>
    </source>
</evidence>
<evidence type="ECO:0000256" key="1">
    <source>
        <dbReference type="SAM" id="Phobius"/>
    </source>
</evidence>
<reference evidence="2 3" key="1">
    <citation type="submission" date="2020-08" db="EMBL/GenBank/DDBJ databases">
        <title>Genomic Encyclopedia of Type Strains, Phase III (KMG-III): the genomes of soil and plant-associated and newly described type strains.</title>
        <authorList>
            <person name="Whitman W."/>
        </authorList>
    </citation>
    <scope>NUCLEOTIDE SEQUENCE [LARGE SCALE GENOMIC DNA]</scope>
    <source>
        <strain evidence="2 3">CECT 8234</strain>
    </source>
</reference>
<dbReference type="Pfam" id="PF14004">
    <property type="entry name" value="DUF4227"/>
    <property type="match status" value="1"/>
</dbReference>
<dbReference type="Proteomes" id="UP000518605">
    <property type="component" value="Unassembled WGS sequence"/>
</dbReference>